<dbReference type="PROSITE" id="PS50082">
    <property type="entry name" value="WD_REPEATS_2"/>
    <property type="match status" value="1"/>
</dbReference>
<comment type="pathway">
    <text evidence="1">Protein modification; peptidyl-diphthamide biosynthesis.</text>
</comment>
<sequence>MSIDVKSLYSWDTEYSADSAEFCPVEPYHNYLAVGTYQLADNETENSGIPEVSSSEESKEKDMAKKRLGRLYVKYFKTDDKKLILIQKIEVEAILDMKWCQHTYSGDPILAVANSVGHILLYRLKSIGGEYLQLVFCSKYEIGEEDTLALSLDWSSGKYRDDSPLITVSDSRGKIHILQLCNSELILCKNFSAHGFEAWITSFDYWSPQIVYTGGDDSKFRKFDIRCNPAIPLVTSMFHKAGVTSIHSSAFSEHLLASGSYDETVNLWDTRKIKNPISSLPVDGGVWRLKWDPNGKNYLLSACMHNGFHILKNSGTDTHIIASFMEHKSLAYGADWYYGRLENSHIIASASFYDHLLCLWEFTG</sequence>
<dbReference type="InterPro" id="IPR019775">
    <property type="entry name" value="WD40_repeat_CS"/>
</dbReference>
<dbReference type="Pfam" id="PF00400">
    <property type="entry name" value="WD40"/>
    <property type="match status" value="1"/>
</dbReference>
<dbReference type="PANTHER" id="PTHR46042">
    <property type="entry name" value="DIPHTHINE METHYLTRANSFERASE"/>
    <property type="match status" value="1"/>
</dbReference>
<keyword evidence="9" id="KW-0808">Transferase</keyword>
<keyword evidence="10" id="KW-1185">Reference proteome</keyword>
<dbReference type="AlphaFoldDB" id="A0AAN9A0F1"/>
<evidence type="ECO:0000256" key="2">
    <source>
        <dbReference type="ARBA" id="ARBA00022574"/>
    </source>
</evidence>
<feature type="repeat" description="WD" evidence="8">
    <location>
        <begin position="236"/>
        <end position="271"/>
    </location>
</feature>
<dbReference type="SMART" id="SM00320">
    <property type="entry name" value="WD40"/>
    <property type="match status" value="4"/>
</dbReference>
<keyword evidence="2 8" id="KW-0853">WD repeat</keyword>
<accession>A0AAN9A0F1</accession>
<comment type="caution">
    <text evidence="9">The sequence shown here is derived from an EMBL/GenBank/DDBJ whole genome shotgun (WGS) entry which is preliminary data.</text>
</comment>
<keyword evidence="4 9" id="KW-0378">Hydrolase</keyword>
<comment type="similarity">
    <text evidence="5">Belongs to the DPH7 family.</text>
</comment>
<dbReference type="Gene3D" id="2.130.10.10">
    <property type="entry name" value="YVTN repeat-like/Quinoprotein amine dehydrogenase"/>
    <property type="match status" value="1"/>
</dbReference>
<name>A0AAN9A0F1_HALRR</name>
<protein>
    <recommendedName>
        <fullName evidence="6">methylated diphthine methylhydrolase</fullName>
        <ecNumber evidence="6">3.1.1.97</ecNumber>
    </recommendedName>
</protein>
<dbReference type="InterPro" id="IPR015943">
    <property type="entry name" value="WD40/YVTN_repeat-like_dom_sf"/>
</dbReference>
<comment type="catalytic activity">
    <reaction evidence="7">
        <text>diphthine methyl ester-[translation elongation factor 2] + H2O = diphthine-[translation elongation factor 2] + methanol + H(+)</text>
        <dbReference type="Rhea" id="RHEA:42656"/>
        <dbReference type="Rhea" id="RHEA-COMP:10172"/>
        <dbReference type="Rhea" id="RHEA-COMP:10173"/>
        <dbReference type="ChEBI" id="CHEBI:15377"/>
        <dbReference type="ChEBI" id="CHEBI:15378"/>
        <dbReference type="ChEBI" id="CHEBI:17790"/>
        <dbReference type="ChEBI" id="CHEBI:79005"/>
        <dbReference type="ChEBI" id="CHEBI:82696"/>
        <dbReference type="EC" id="3.1.1.97"/>
    </reaction>
</comment>
<evidence type="ECO:0000313" key="9">
    <source>
        <dbReference type="EMBL" id="KAK7067675.1"/>
    </source>
</evidence>
<dbReference type="EC" id="3.1.1.97" evidence="6"/>
<evidence type="ECO:0000256" key="3">
    <source>
        <dbReference type="ARBA" id="ARBA00022737"/>
    </source>
</evidence>
<dbReference type="EMBL" id="JAXCGZ010017855">
    <property type="protein sequence ID" value="KAK7067675.1"/>
    <property type="molecule type" value="Genomic_DNA"/>
</dbReference>
<dbReference type="InterPro" id="IPR052415">
    <property type="entry name" value="Diphthine_MTase"/>
</dbReference>
<evidence type="ECO:0000313" key="10">
    <source>
        <dbReference type="Proteomes" id="UP001381693"/>
    </source>
</evidence>
<evidence type="ECO:0000256" key="7">
    <source>
        <dbReference type="ARBA" id="ARBA00047551"/>
    </source>
</evidence>
<dbReference type="GO" id="GO:0008168">
    <property type="term" value="F:methyltransferase activity"/>
    <property type="evidence" value="ECO:0007669"/>
    <property type="project" value="UniProtKB-KW"/>
</dbReference>
<keyword evidence="3" id="KW-0677">Repeat</keyword>
<evidence type="ECO:0000256" key="1">
    <source>
        <dbReference type="ARBA" id="ARBA00005156"/>
    </source>
</evidence>
<reference evidence="9 10" key="1">
    <citation type="submission" date="2023-11" db="EMBL/GenBank/DDBJ databases">
        <title>Halocaridina rubra genome assembly.</title>
        <authorList>
            <person name="Smith C."/>
        </authorList>
    </citation>
    <scope>NUCLEOTIDE SEQUENCE [LARGE SCALE GENOMIC DNA]</scope>
    <source>
        <strain evidence="9">EP-1</strain>
        <tissue evidence="9">Whole</tissue>
    </source>
</reference>
<dbReference type="GO" id="GO:0005737">
    <property type="term" value="C:cytoplasm"/>
    <property type="evidence" value="ECO:0007669"/>
    <property type="project" value="TreeGrafter"/>
</dbReference>
<dbReference type="PROSITE" id="PS00678">
    <property type="entry name" value="WD_REPEATS_1"/>
    <property type="match status" value="1"/>
</dbReference>
<dbReference type="InterPro" id="IPR036322">
    <property type="entry name" value="WD40_repeat_dom_sf"/>
</dbReference>
<keyword evidence="9" id="KW-0489">Methyltransferase</keyword>
<organism evidence="9 10">
    <name type="scientific">Halocaridina rubra</name>
    <name type="common">Hawaiian red shrimp</name>
    <dbReference type="NCBI Taxonomy" id="373956"/>
    <lineage>
        <taxon>Eukaryota</taxon>
        <taxon>Metazoa</taxon>
        <taxon>Ecdysozoa</taxon>
        <taxon>Arthropoda</taxon>
        <taxon>Crustacea</taxon>
        <taxon>Multicrustacea</taxon>
        <taxon>Malacostraca</taxon>
        <taxon>Eumalacostraca</taxon>
        <taxon>Eucarida</taxon>
        <taxon>Decapoda</taxon>
        <taxon>Pleocyemata</taxon>
        <taxon>Caridea</taxon>
        <taxon>Atyoidea</taxon>
        <taxon>Atyidae</taxon>
        <taxon>Halocaridina</taxon>
    </lineage>
</organism>
<evidence type="ECO:0000256" key="8">
    <source>
        <dbReference type="PROSITE-ProRule" id="PRU00221"/>
    </source>
</evidence>
<evidence type="ECO:0000256" key="4">
    <source>
        <dbReference type="ARBA" id="ARBA00022801"/>
    </source>
</evidence>
<proteinExistence type="inferred from homology"/>
<dbReference type="PANTHER" id="PTHR46042:SF1">
    <property type="entry name" value="DIPHTHINE METHYLTRANSFERASE"/>
    <property type="match status" value="1"/>
</dbReference>
<dbReference type="GO" id="GO:0017183">
    <property type="term" value="P:protein histidyl modification to diphthamide"/>
    <property type="evidence" value="ECO:0007669"/>
    <property type="project" value="TreeGrafter"/>
</dbReference>
<evidence type="ECO:0000256" key="5">
    <source>
        <dbReference type="ARBA" id="ARBA00038092"/>
    </source>
</evidence>
<dbReference type="GO" id="GO:0032259">
    <property type="term" value="P:methylation"/>
    <property type="evidence" value="ECO:0007669"/>
    <property type="project" value="UniProtKB-KW"/>
</dbReference>
<dbReference type="GO" id="GO:0061685">
    <property type="term" value="F:diphthine methylesterase activity"/>
    <property type="evidence" value="ECO:0007669"/>
    <property type="project" value="UniProtKB-EC"/>
</dbReference>
<dbReference type="SUPFAM" id="SSF50978">
    <property type="entry name" value="WD40 repeat-like"/>
    <property type="match status" value="1"/>
</dbReference>
<dbReference type="Proteomes" id="UP001381693">
    <property type="component" value="Unassembled WGS sequence"/>
</dbReference>
<evidence type="ECO:0000256" key="6">
    <source>
        <dbReference type="ARBA" id="ARBA00039131"/>
    </source>
</evidence>
<gene>
    <name evidence="9" type="primary">DPH7</name>
    <name evidence="9" type="ORF">SK128_017820</name>
</gene>
<dbReference type="InterPro" id="IPR001680">
    <property type="entry name" value="WD40_rpt"/>
</dbReference>